<feature type="domain" description="F-box" evidence="3">
    <location>
        <begin position="20"/>
        <end position="65"/>
    </location>
</feature>
<dbReference type="PROSITE" id="PS50181">
    <property type="entry name" value="FBOX"/>
    <property type="match status" value="1"/>
</dbReference>
<dbReference type="OrthoDB" id="4200124at2759"/>
<reference evidence="4 5" key="1">
    <citation type="submission" date="2015-10" db="EMBL/GenBank/DDBJ databases">
        <title>Full genome of DAOMC 229536 Phialocephala scopiformis, a fungal endophyte of spruce producing the potent anti-insectan compound rugulosin.</title>
        <authorList>
            <consortium name="DOE Joint Genome Institute"/>
            <person name="Walker A.K."/>
            <person name="Frasz S.L."/>
            <person name="Seifert K.A."/>
            <person name="Miller J.D."/>
            <person name="Mondo S.J."/>
            <person name="Labutti K."/>
            <person name="Lipzen A."/>
            <person name="Dockter R."/>
            <person name="Kennedy M."/>
            <person name="Grigoriev I.V."/>
            <person name="Spatafora J.W."/>
        </authorList>
    </citation>
    <scope>NUCLEOTIDE SEQUENCE [LARGE SCALE GENOMIC DNA]</scope>
    <source>
        <strain evidence="4 5">CBS 120377</strain>
    </source>
</reference>
<keyword evidence="5" id="KW-1185">Reference proteome</keyword>
<feature type="coiled-coil region" evidence="1">
    <location>
        <begin position="599"/>
        <end position="633"/>
    </location>
</feature>
<dbReference type="InParanoid" id="A0A194XAS9"/>
<dbReference type="RefSeq" id="XP_018071604.1">
    <property type="nucleotide sequence ID" value="XM_018209341.1"/>
</dbReference>
<feature type="region of interest" description="Disordered" evidence="2">
    <location>
        <begin position="291"/>
        <end position="348"/>
    </location>
</feature>
<dbReference type="GeneID" id="28819067"/>
<evidence type="ECO:0000256" key="2">
    <source>
        <dbReference type="SAM" id="MobiDB-lite"/>
    </source>
</evidence>
<dbReference type="Proteomes" id="UP000070700">
    <property type="component" value="Unassembled WGS sequence"/>
</dbReference>
<feature type="compositionally biased region" description="Polar residues" evidence="2">
    <location>
        <begin position="326"/>
        <end position="338"/>
    </location>
</feature>
<feature type="compositionally biased region" description="Low complexity" evidence="2">
    <location>
        <begin position="439"/>
        <end position="461"/>
    </location>
</feature>
<feature type="region of interest" description="Disordered" evidence="2">
    <location>
        <begin position="521"/>
        <end position="540"/>
    </location>
</feature>
<protein>
    <recommendedName>
        <fullName evidence="3">F-box domain-containing protein</fullName>
    </recommendedName>
</protein>
<dbReference type="AlphaFoldDB" id="A0A194XAS9"/>
<dbReference type="SUPFAM" id="SSF81383">
    <property type="entry name" value="F-box domain"/>
    <property type="match status" value="1"/>
</dbReference>
<dbReference type="InterPro" id="IPR001810">
    <property type="entry name" value="F-box_dom"/>
</dbReference>
<evidence type="ECO:0000256" key="1">
    <source>
        <dbReference type="SAM" id="Coils"/>
    </source>
</evidence>
<dbReference type="Pfam" id="PF12937">
    <property type="entry name" value="F-box-like"/>
    <property type="match status" value="1"/>
</dbReference>
<organism evidence="4 5">
    <name type="scientific">Mollisia scopiformis</name>
    <name type="common">Conifer needle endophyte fungus</name>
    <name type="synonym">Phialocephala scopiformis</name>
    <dbReference type="NCBI Taxonomy" id="149040"/>
    <lineage>
        <taxon>Eukaryota</taxon>
        <taxon>Fungi</taxon>
        <taxon>Dikarya</taxon>
        <taxon>Ascomycota</taxon>
        <taxon>Pezizomycotina</taxon>
        <taxon>Leotiomycetes</taxon>
        <taxon>Helotiales</taxon>
        <taxon>Mollisiaceae</taxon>
        <taxon>Mollisia</taxon>
    </lineage>
</organism>
<dbReference type="SMART" id="SM00256">
    <property type="entry name" value="FBOX"/>
    <property type="match status" value="1"/>
</dbReference>
<dbReference type="Gene3D" id="1.20.1280.50">
    <property type="match status" value="1"/>
</dbReference>
<dbReference type="EMBL" id="KQ947415">
    <property type="protein sequence ID" value="KUJ17249.1"/>
    <property type="molecule type" value="Genomic_DNA"/>
</dbReference>
<dbReference type="InterPro" id="IPR036047">
    <property type="entry name" value="F-box-like_dom_sf"/>
</dbReference>
<evidence type="ECO:0000259" key="3">
    <source>
        <dbReference type="PROSITE" id="PS50181"/>
    </source>
</evidence>
<keyword evidence="1" id="KW-0175">Coiled coil</keyword>
<gene>
    <name evidence="4" type="ORF">LY89DRAFT_585804</name>
</gene>
<sequence>MAEITEIPSAIPTSISSSTKLSILDLPSETQKDILKYASSADLIALSLVCKQFRDLAAEQLYRTFHIVFPDEDDPANESPIDGLAGGLDTLVTSDYDYAKHLREIILETVSVGDKGERAYRHYLYDVSCGKFMNTLLHLTLRKARALETFKWDIRVELSRQVFKALHQIQALQHLQLRMQAGPSNYQAPPALPILLPTTNPNSADPTPLPLGLYGPNTPNSFSLGSKISTKSSPKNAPSIQTIPLTLSGFKNLRTLSILDMDTLDYIDELKVCVQNCSSTLSTLKLSFSESLANRSRKPPPDVHSDDDSDQEDDFGLGGMPPPNLPANTSMPASNFNGSAKALSAQQEKKRQEAVLGRVFGLEAKVVKSKVATTEPEKVTKSDEDPKRKFIRSLAPVAATLMAHIKPGSEVSIEGKETLAMIEKAAAMYIESIDKGKGKSSTTGSDGSSTTKATPASSSASMNGGDDVLMSGAASEEPGLFDDPETRKKRTGEPEPGLPNPEDIDVEEPEGKELVIDFEAPSTESQPEENDTQKAEQSSTFQVDSINWVTKLHILDHHLAIRSSHDDIAKQGELLRKRMEDFKLKLQSGSVQDIDYKTIAEAEAEFKRVSKRVEDLQREMQEVTDHIDELKTSSTIDVRMTEYIRDTRGLTLTSLAIYLVPIKASILSRAIDIHVLRSITLLNVGPQIQFWNMLARENKVSALPLQKIHTDNVTLPLLAFIANLDLLTELFMLERTAKARVESTAAKTTVTIDQIRRVVLKRHISTLKVLMIRNDAGAEWDLDVKTIVLLCHQAKVLEELACSFGIRTMHALLQSMPKMESLRAIHTIQFRVDDTCVWVMREFRKFTVDIVSHNPGMNLEYLALEASVERLARRKSTPKKATKDGKGKGKAKELDLISSSTLAELELGTSGPNSSWDHATAYFDFGESSDEEDGLGKSGLRIETVEGVRFCDVTGVRIFEKDVLSGRL</sequence>
<feature type="region of interest" description="Disordered" evidence="2">
    <location>
        <begin position="435"/>
        <end position="508"/>
    </location>
</feature>
<dbReference type="KEGG" id="psco:LY89DRAFT_585804"/>
<accession>A0A194XAS9</accession>
<evidence type="ECO:0000313" key="5">
    <source>
        <dbReference type="Proteomes" id="UP000070700"/>
    </source>
</evidence>
<evidence type="ECO:0000313" key="4">
    <source>
        <dbReference type="EMBL" id="KUJ17249.1"/>
    </source>
</evidence>
<proteinExistence type="predicted"/>
<name>A0A194XAS9_MOLSC</name>
<dbReference type="CDD" id="cd09917">
    <property type="entry name" value="F-box_SF"/>
    <property type="match status" value="1"/>
</dbReference>